<comment type="caution">
    <text evidence="1">The sequence shown here is derived from an EMBL/GenBank/DDBJ whole genome shotgun (WGS) entry which is preliminary data.</text>
</comment>
<name>A0A1V2W929_9BURK</name>
<reference evidence="1 2" key="1">
    <citation type="submission" date="2016-08" db="EMBL/GenBank/DDBJ databases">
        <authorList>
            <person name="Seilhamer J.J."/>
        </authorList>
    </citation>
    <scope>NUCLEOTIDE SEQUENCE [LARGE SCALE GENOMIC DNA]</scope>
    <source>
        <strain evidence="1 2">VC14762</strain>
    </source>
</reference>
<evidence type="ECO:0000313" key="1">
    <source>
        <dbReference type="EMBL" id="ONU89612.1"/>
    </source>
</evidence>
<evidence type="ECO:0000313" key="2">
    <source>
        <dbReference type="Proteomes" id="UP000188543"/>
    </source>
</evidence>
<dbReference type="AlphaFoldDB" id="A0A1V2W929"/>
<sequence length="362" mass="39835">MLKSIQSMNRIEIQARSVLEQVLSRVPIVVIDNIRSDLPTSSRPVDLVAHVRADGTPYQLLCEILPNGQPRYVNNALLQIREHAAYGAPDAVPILIAPYFSPGTRALCQQYQVGYLDIEGNAQIAFGGVFIERQMTERPVIERRELKSLFKPKAAQILRAMLRDPHRAWKVAELADVTGVSIGQVSNVRTALINREWAATTRDGIYLSRPDAVIDAWRDSYEAPAGERHALYTTLHGAALENDARETLGMVNKEIPGAAAFASFSAANWIAPYARSSIQYFYATQAGLGRLTAALKLKPVPRGENVVITLVKDEGLLADTIEPATGAICTSPVQTYLDLTLTGERGEEAAHHLREATMTWPQ</sequence>
<dbReference type="EMBL" id="MUTJ01000028">
    <property type="protein sequence ID" value="ONU89612.1"/>
    <property type="molecule type" value="Genomic_DNA"/>
</dbReference>
<protein>
    <submittedName>
        <fullName evidence="1">Uncharacterized protein</fullName>
    </submittedName>
</protein>
<organism evidence="1 2">
    <name type="scientific">Burkholderia cenocepacia</name>
    <dbReference type="NCBI Taxonomy" id="95486"/>
    <lineage>
        <taxon>Bacteria</taxon>
        <taxon>Pseudomonadati</taxon>
        <taxon>Pseudomonadota</taxon>
        <taxon>Betaproteobacteria</taxon>
        <taxon>Burkholderiales</taxon>
        <taxon>Burkholderiaceae</taxon>
        <taxon>Burkholderia</taxon>
        <taxon>Burkholderia cepacia complex</taxon>
    </lineage>
</organism>
<proteinExistence type="predicted"/>
<dbReference type="Proteomes" id="UP000188543">
    <property type="component" value="Unassembled WGS sequence"/>
</dbReference>
<accession>A0A1V2W929</accession>
<gene>
    <name evidence="1" type="ORF">A8E72_08665</name>
</gene>